<dbReference type="SMART" id="SM00382">
    <property type="entry name" value="AAA"/>
    <property type="match status" value="1"/>
</dbReference>
<feature type="domain" description="AAA+ ATPase" evidence="2">
    <location>
        <begin position="305"/>
        <end position="434"/>
    </location>
</feature>
<dbReference type="SUPFAM" id="SSF52540">
    <property type="entry name" value="P-loop containing nucleoside triphosphate hydrolases"/>
    <property type="match status" value="1"/>
</dbReference>
<feature type="region of interest" description="Disordered" evidence="1">
    <location>
        <begin position="819"/>
        <end position="852"/>
    </location>
</feature>
<feature type="compositionally biased region" description="Acidic residues" evidence="1">
    <location>
        <begin position="819"/>
        <end position="834"/>
    </location>
</feature>
<dbReference type="Proteomes" id="UP000320421">
    <property type="component" value="Chromosome"/>
</dbReference>
<evidence type="ECO:0000313" key="3">
    <source>
        <dbReference type="EMBL" id="QDT24174.1"/>
    </source>
</evidence>
<keyword evidence="4" id="KW-1185">Reference proteome</keyword>
<dbReference type="OrthoDB" id="7067208at2"/>
<accession>A0A517PXV9</accession>
<sequence>MAKKVATPKQEGGGGYTFEDKVSASFLLKMLSGLHPLHVEAGQIESVRFQKRVEGWFLDDLVLFLQASDGEKNVLAISVKSNKQLTSNGFPEDFNEAIWEQSLHVETDVFNIERDYLALATALVDQSVKTGWDGLLTKAIDADAAEFANRILTPKYSNDIERAIFKSLHCPKGVDLNKTSTDTANLLKRLRHIQFDFSSEPSTDENECISRCNELLRDGGMGEAASLWTHLKDIARRFATSGGDLTRSQLADRLRNKYLLNEFPNYVSDWAKLNNEFRIQTERVREKLAGKLFLSYSSVEELKIPQPISALVGKSGSGKTVIAKQIASSIAENFHAIWLSPSILNSNNVSVLFSDLGLQYSLPELVAQSTSSNGVIIVDGFERLDQTGLENLATLLRHAKIDSDESAWSFIFTCVIDFWEKTFRTLQREFGKALDVKIKSIEFQFSNHRTEIATNFPDLLAILQRPHLYPIFANLKILDLVLSNIRDETQAASWIGETDILEWYWEQIIHNGNDGSARSRFIQKLACVEADKFLSAVPVTEFESDECRLSSGLITDQVIWSRDERFGFEHDLLGDWARTRLLLSHQHDVTPLIQEKVHNPHWHRAIRLYGLRLLENKSYDTEQWRELISDLSLNNKHTVESDLILESVVFAANAEVQLEIVWPSLCELEGMLLKRLLSRFLHVATLPDPKFSNISDDAAIAAIRRYPFWPLWTSVLKVLFKNRAEAICLSTDQITEIADLWLKHSAQKWPFRDEAAQILLDATAHILAERKTKEWWDYDGDLSEKVFARLLTASPVYTDQVAELALSLVERRDSSLFTDEDGLEEEELNEEDEVSSLINPRSGPLADPWPDGPLRSVNRNVHNGFLGSDDPLQYLFEVHPEVGKEVLLALLIREPLPKMNHPDYFGCEINEFLHVVTEPDWNDAMYFHGPFLLFLQINWEKAIDMIVTLTNFVTQRWIDNREDPPPPVCASVNGEEIEYFGGFDNYFWYRDFVNAPNIIVPALMALEYWLYCCLELDGPIKPALKQVIQTSQSTALLGVIVSVGRKHPTLFKDSLKDLVPVWELQVWEEQYRIKGGEQILGLTMMGWVRWGESIYNQVLEWHKMEHRKTTLGNVLLKLFMTDQEFSLLMNKIQTEWSEQLARDSDSEHAEYLERIALQFDKQKWTAREIENGMVLEFVEPEERTLRLAEERKIIQQNMDTLNIPIRCRKLLDEGEVLNHDDLESFWEQLQKFSSDADQIRDRGEVPEHAIIGGVAVLFILHRGWLEEETYRERWCWEQLGEVLRDRPIRPETHVAISDTNYYWNNFVAMILPQLLVEEPLLEGCRSLCAEFALSYNYSVIKDLMSSAFEVRSELKEDFIRLQYIIMASSGIRNVREVTRGGNTIWNCPDVEYDVIPIFNDQVDQFVKTLIPAEIPLLCNIANESHKYILDMVSKQHEITSGEPYPEESITFIEKRIQRGRGFETEHIQAGFSWLEKIELETDAKSRIKWVATIENILHGFLRPLGGIDEALLDNEGHGSFFVSPTHGDTWIFDLIATVIPKLKQSENAPKLWEPILSFGLDRVNWVDSFISAWFVHGLKVPGREEMFFDEWKKMIDFAWSCENWRHSKVRSHHSDDELFRHLMGFSSFGYGYFEDVKFRPFIKGMKPEFDKWTDEYLPHPEASSYFAKFLTYPSAEDHLRDGIKTLAQAASDFKESHWQDYYYLERSLLDLLEYDWKENSRLIKNDARIRQDFTTILKTMLDRQIPRAMELQDRMSRSR</sequence>
<dbReference type="Gene3D" id="3.40.50.300">
    <property type="entry name" value="P-loop containing nucleotide triphosphate hydrolases"/>
    <property type="match status" value="1"/>
</dbReference>
<evidence type="ECO:0000259" key="2">
    <source>
        <dbReference type="SMART" id="SM00382"/>
    </source>
</evidence>
<dbReference type="RefSeq" id="WP_145192657.1">
    <property type="nucleotide sequence ID" value="NZ_CP036266.1"/>
</dbReference>
<protein>
    <recommendedName>
        <fullName evidence="2">AAA+ ATPase domain-containing protein</fullName>
    </recommendedName>
</protein>
<dbReference type="InterPro" id="IPR003593">
    <property type="entry name" value="AAA+_ATPase"/>
</dbReference>
<dbReference type="InterPro" id="IPR027417">
    <property type="entry name" value="P-loop_NTPase"/>
</dbReference>
<evidence type="ECO:0000313" key="4">
    <source>
        <dbReference type="Proteomes" id="UP000320421"/>
    </source>
</evidence>
<proteinExistence type="predicted"/>
<reference evidence="3 4" key="1">
    <citation type="submission" date="2019-02" db="EMBL/GenBank/DDBJ databases">
        <title>Deep-cultivation of Planctomycetes and their phenomic and genomic characterization uncovers novel biology.</title>
        <authorList>
            <person name="Wiegand S."/>
            <person name="Jogler M."/>
            <person name="Boedeker C."/>
            <person name="Pinto D."/>
            <person name="Vollmers J."/>
            <person name="Rivas-Marin E."/>
            <person name="Kohn T."/>
            <person name="Peeters S.H."/>
            <person name="Heuer A."/>
            <person name="Rast P."/>
            <person name="Oberbeckmann S."/>
            <person name="Bunk B."/>
            <person name="Jeske O."/>
            <person name="Meyerdierks A."/>
            <person name="Storesund J.E."/>
            <person name="Kallscheuer N."/>
            <person name="Luecker S."/>
            <person name="Lage O.M."/>
            <person name="Pohl T."/>
            <person name="Merkel B.J."/>
            <person name="Hornburger P."/>
            <person name="Mueller R.-W."/>
            <person name="Bruemmer F."/>
            <person name="Labrenz M."/>
            <person name="Spormann A.M."/>
            <person name="Op den Camp H."/>
            <person name="Overmann J."/>
            <person name="Amann R."/>
            <person name="Jetten M.S.M."/>
            <person name="Mascher T."/>
            <person name="Medema M.H."/>
            <person name="Devos D.P."/>
            <person name="Kaster A.-K."/>
            <person name="Ovreas L."/>
            <person name="Rohde M."/>
            <person name="Galperin M.Y."/>
            <person name="Jogler C."/>
        </authorList>
    </citation>
    <scope>NUCLEOTIDE SEQUENCE [LARGE SCALE GENOMIC DNA]</scope>
    <source>
        <strain evidence="3 4">HG66A1</strain>
    </source>
</reference>
<gene>
    <name evidence="3" type="ORF">HG66A1_60060</name>
</gene>
<dbReference type="EMBL" id="CP036266">
    <property type="protein sequence ID" value="QDT24174.1"/>
    <property type="molecule type" value="Genomic_DNA"/>
</dbReference>
<organism evidence="3 4">
    <name type="scientific">Gimesia chilikensis</name>
    <dbReference type="NCBI Taxonomy" id="2605989"/>
    <lineage>
        <taxon>Bacteria</taxon>
        <taxon>Pseudomonadati</taxon>
        <taxon>Planctomycetota</taxon>
        <taxon>Planctomycetia</taxon>
        <taxon>Planctomycetales</taxon>
        <taxon>Planctomycetaceae</taxon>
        <taxon>Gimesia</taxon>
    </lineage>
</organism>
<evidence type="ECO:0000256" key="1">
    <source>
        <dbReference type="SAM" id="MobiDB-lite"/>
    </source>
</evidence>
<name>A0A517PXV9_9PLAN</name>